<dbReference type="EMBL" id="GBXM01099755">
    <property type="protein sequence ID" value="JAH08822.1"/>
    <property type="molecule type" value="Transcribed_RNA"/>
</dbReference>
<organism evidence="1">
    <name type="scientific">Anguilla anguilla</name>
    <name type="common">European freshwater eel</name>
    <name type="synonym">Muraena anguilla</name>
    <dbReference type="NCBI Taxonomy" id="7936"/>
    <lineage>
        <taxon>Eukaryota</taxon>
        <taxon>Metazoa</taxon>
        <taxon>Chordata</taxon>
        <taxon>Craniata</taxon>
        <taxon>Vertebrata</taxon>
        <taxon>Euteleostomi</taxon>
        <taxon>Actinopterygii</taxon>
        <taxon>Neopterygii</taxon>
        <taxon>Teleostei</taxon>
        <taxon>Anguilliformes</taxon>
        <taxon>Anguillidae</taxon>
        <taxon>Anguilla</taxon>
    </lineage>
</organism>
<reference evidence="1" key="1">
    <citation type="submission" date="2014-11" db="EMBL/GenBank/DDBJ databases">
        <authorList>
            <person name="Amaro Gonzalez C."/>
        </authorList>
    </citation>
    <scope>NUCLEOTIDE SEQUENCE</scope>
</reference>
<proteinExistence type="predicted"/>
<protein>
    <submittedName>
        <fullName evidence="1">Uncharacterized protein</fullName>
    </submittedName>
</protein>
<sequence length="74" mass="8723">MKIKLRLHVKKETCLAISYFATPHLLSKPPFHTGFCRNQHRLRHRLQRYQNCTPGTRSHAHVAFSHRGFITKCI</sequence>
<dbReference type="AlphaFoldDB" id="A0A0E9PX33"/>
<accession>A0A0E9PX33</accession>
<name>A0A0E9PX33_ANGAN</name>
<evidence type="ECO:0000313" key="1">
    <source>
        <dbReference type="EMBL" id="JAH08822.1"/>
    </source>
</evidence>
<reference evidence="1" key="2">
    <citation type="journal article" date="2015" name="Fish Shellfish Immunol.">
        <title>Early steps in the European eel (Anguilla anguilla)-Vibrio vulnificus interaction in the gills: Role of the RtxA13 toxin.</title>
        <authorList>
            <person name="Callol A."/>
            <person name="Pajuelo D."/>
            <person name="Ebbesson L."/>
            <person name="Teles M."/>
            <person name="MacKenzie S."/>
            <person name="Amaro C."/>
        </authorList>
    </citation>
    <scope>NUCLEOTIDE SEQUENCE</scope>
</reference>